<comment type="caution">
    <text evidence="2">The sequence shown here is derived from an EMBL/GenBank/DDBJ whole genome shotgun (WGS) entry which is preliminary data.</text>
</comment>
<dbReference type="Proteomes" id="UP001519460">
    <property type="component" value="Unassembled WGS sequence"/>
</dbReference>
<dbReference type="AlphaFoldDB" id="A0ABD0KCZ8"/>
<reference evidence="2 3" key="1">
    <citation type="journal article" date="2023" name="Sci. Data">
        <title>Genome assembly of the Korean intertidal mud-creeper Batillaria attramentaria.</title>
        <authorList>
            <person name="Patra A.K."/>
            <person name="Ho P.T."/>
            <person name="Jun S."/>
            <person name="Lee S.J."/>
            <person name="Kim Y."/>
            <person name="Won Y.J."/>
        </authorList>
    </citation>
    <scope>NUCLEOTIDE SEQUENCE [LARGE SCALE GENOMIC DNA]</scope>
    <source>
        <strain evidence="2">Wonlab-2016</strain>
    </source>
</reference>
<name>A0ABD0KCZ8_9CAEN</name>
<organism evidence="2 3">
    <name type="scientific">Batillaria attramentaria</name>
    <dbReference type="NCBI Taxonomy" id="370345"/>
    <lineage>
        <taxon>Eukaryota</taxon>
        <taxon>Metazoa</taxon>
        <taxon>Spiralia</taxon>
        <taxon>Lophotrochozoa</taxon>
        <taxon>Mollusca</taxon>
        <taxon>Gastropoda</taxon>
        <taxon>Caenogastropoda</taxon>
        <taxon>Sorbeoconcha</taxon>
        <taxon>Cerithioidea</taxon>
        <taxon>Batillariidae</taxon>
        <taxon>Batillaria</taxon>
    </lineage>
</organism>
<evidence type="ECO:0000256" key="1">
    <source>
        <dbReference type="SAM" id="MobiDB-lite"/>
    </source>
</evidence>
<proteinExistence type="predicted"/>
<feature type="region of interest" description="Disordered" evidence="1">
    <location>
        <begin position="146"/>
        <end position="177"/>
    </location>
</feature>
<accession>A0ABD0KCZ8</accession>
<feature type="compositionally biased region" description="Basic and acidic residues" evidence="1">
    <location>
        <begin position="164"/>
        <end position="177"/>
    </location>
</feature>
<protein>
    <submittedName>
        <fullName evidence="2">Uncharacterized protein</fullName>
    </submittedName>
</protein>
<evidence type="ECO:0000313" key="3">
    <source>
        <dbReference type="Proteomes" id="UP001519460"/>
    </source>
</evidence>
<gene>
    <name evidence="2" type="ORF">BaRGS_00023768</name>
</gene>
<feature type="compositionally biased region" description="Polar residues" evidence="1">
    <location>
        <begin position="9"/>
        <end position="20"/>
    </location>
</feature>
<evidence type="ECO:0000313" key="2">
    <source>
        <dbReference type="EMBL" id="KAK7484990.1"/>
    </source>
</evidence>
<feature type="region of interest" description="Disordered" evidence="1">
    <location>
        <begin position="1"/>
        <end position="26"/>
    </location>
</feature>
<sequence length="177" mass="19951">MPMGVSATRKISSRTNQCGTHSRHLNKKGDRLNRPQFLEAYPRALLCTPLRHGSPLQNFEVFLLLLPLLLSRWFENSVPGAKDGGEDIYSLTPPALFCKPLFATRIVKPPIYLLPNSDCRVSGPLNPGTEWRPAGQGTCTVVLTYRQQSRERPNKKGVRVGKTRKPEEKRDDRETAE</sequence>
<keyword evidence="3" id="KW-1185">Reference proteome</keyword>
<dbReference type="EMBL" id="JACVVK020000201">
    <property type="protein sequence ID" value="KAK7484990.1"/>
    <property type="molecule type" value="Genomic_DNA"/>
</dbReference>